<dbReference type="GeneID" id="65091154"/>
<dbReference type="EMBL" id="FCQH01000018">
    <property type="protein sequence ID" value="CVL06808.1"/>
    <property type="molecule type" value="Genomic_DNA"/>
</dbReference>
<dbReference type="AlphaFoldDB" id="A0A1L7U7T7"/>
<name>A0A1L7U7T7_FUSMA</name>
<gene>
    <name evidence="1" type="ORF">FMAN_11904</name>
</gene>
<keyword evidence="2" id="KW-1185">Reference proteome</keyword>
<evidence type="ECO:0000313" key="2">
    <source>
        <dbReference type="Proteomes" id="UP000184255"/>
    </source>
</evidence>
<sequence length="157" mass="17270">MTVDACVAGITSAGGSPPLQDRIYDCEEFDVVTVSPYSVVVTTVKKRCKYRIPTGWPTARPTNRQLIRRQDPDATAIFPSEAPAYVTYCNSAEEYHGACSRAGVTAVTTNLTTPTETETSEEGACRAASLVKRAGEGVGYRFEDDWDVIRMPGWRYF</sequence>
<organism evidence="1 2">
    <name type="scientific">Fusarium mangiferae</name>
    <name type="common">Mango malformation disease fungus</name>
    <dbReference type="NCBI Taxonomy" id="192010"/>
    <lineage>
        <taxon>Eukaryota</taxon>
        <taxon>Fungi</taxon>
        <taxon>Dikarya</taxon>
        <taxon>Ascomycota</taxon>
        <taxon>Pezizomycotina</taxon>
        <taxon>Sordariomycetes</taxon>
        <taxon>Hypocreomycetidae</taxon>
        <taxon>Hypocreales</taxon>
        <taxon>Nectriaceae</taxon>
        <taxon>Fusarium</taxon>
        <taxon>Fusarium fujikuroi species complex</taxon>
    </lineage>
</organism>
<protein>
    <submittedName>
        <fullName evidence="1">Uncharacterized protein</fullName>
    </submittedName>
</protein>
<dbReference type="VEuPathDB" id="FungiDB:FMAN_11904"/>
<accession>A0A1L7U7T7</accession>
<proteinExistence type="predicted"/>
<evidence type="ECO:0000313" key="1">
    <source>
        <dbReference type="EMBL" id="CVL06808.1"/>
    </source>
</evidence>
<dbReference type="Proteomes" id="UP000184255">
    <property type="component" value="Unassembled WGS sequence"/>
</dbReference>
<dbReference type="RefSeq" id="XP_041690089.1">
    <property type="nucleotide sequence ID" value="XM_041824628.1"/>
</dbReference>
<comment type="caution">
    <text evidence="1">The sequence shown here is derived from an EMBL/GenBank/DDBJ whole genome shotgun (WGS) entry which is preliminary data.</text>
</comment>
<reference evidence="2" key="1">
    <citation type="journal article" date="2016" name="Genome Biol. Evol.">
        <title>Comparative 'omics' of the Fusarium fujikuroi species complex highlights differences in genetic potential and metabolite synthesis.</title>
        <authorList>
            <person name="Niehaus E.-M."/>
            <person name="Muensterkoetter M."/>
            <person name="Proctor R.H."/>
            <person name="Brown D.W."/>
            <person name="Sharon A."/>
            <person name="Idan Y."/>
            <person name="Oren-Young L."/>
            <person name="Sieber C.M."/>
            <person name="Novak O."/>
            <person name="Pencik A."/>
            <person name="Tarkowska D."/>
            <person name="Hromadova K."/>
            <person name="Freeman S."/>
            <person name="Maymon M."/>
            <person name="Elazar M."/>
            <person name="Youssef S.A."/>
            <person name="El-Shabrawy E.S.M."/>
            <person name="Shalaby A.B.A."/>
            <person name="Houterman P."/>
            <person name="Brock N.L."/>
            <person name="Burkhardt I."/>
            <person name="Tsavkelova E.A."/>
            <person name="Dickschat J.S."/>
            <person name="Galuszka P."/>
            <person name="Gueldener U."/>
            <person name="Tudzynski B."/>
        </authorList>
    </citation>
    <scope>NUCLEOTIDE SEQUENCE [LARGE SCALE GENOMIC DNA]</scope>
    <source>
        <strain evidence="2">MRC7560</strain>
    </source>
</reference>